<evidence type="ECO:0000313" key="2">
    <source>
        <dbReference type="EMBL" id="NWZ28800.1"/>
    </source>
</evidence>
<protein>
    <submittedName>
        <fullName evidence="2">GP179 protein</fullName>
    </submittedName>
</protein>
<feature type="region of interest" description="Disordered" evidence="1">
    <location>
        <begin position="1"/>
        <end position="47"/>
    </location>
</feature>
<comment type="caution">
    <text evidence="2">The sequence shown here is derived from an EMBL/GenBank/DDBJ whole genome shotgun (WGS) entry which is preliminary data.</text>
</comment>
<gene>
    <name evidence="2" type="primary">Gpr179_1</name>
    <name evidence="2" type="ORF">ASASCU_R16221</name>
</gene>
<keyword evidence="3" id="KW-1185">Reference proteome</keyword>
<dbReference type="AlphaFoldDB" id="A0A7K7LCW6"/>
<name>A0A7K7LCW6_9AVES</name>
<dbReference type="Proteomes" id="UP000525565">
    <property type="component" value="Unassembled WGS sequence"/>
</dbReference>
<evidence type="ECO:0000256" key="1">
    <source>
        <dbReference type="SAM" id="MobiDB-lite"/>
    </source>
</evidence>
<sequence length="144" mass="14645">CPWESTGGTKSPELPKAAPTKPGSTGSSVAEVCPWDSPGLGSPALPAGRALSMEICPWEAQELGAGDKAEICPWEAAAALPGKGASSERTGAAPGEASPRPQHRGASKAVEKGSSEREAVCPWESLGTEKPPQKAGMGREASKK</sequence>
<dbReference type="EMBL" id="VZSO01000574">
    <property type="protein sequence ID" value="NWZ28800.1"/>
    <property type="molecule type" value="Genomic_DNA"/>
</dbReference>
<reference evidence="2 3" key="1">
    <citation type="submission" date="2019-09" db="EMBL/GenBank/DDBJ databases">
        <title>Bird 10,000 Genomes (B10K) Project - Family phase.</title>
        <authorList>
            <person name="Zhang G."/>
        </authorList>
    </citation>
    <scope>NUCLEOTIDE SEQUENCE [LARGE SCALE GENOMIC DNA]</scope>
    <source>
        <strain evidence="2">OUT-0051</strain>
        <tissue evidence="2">Kidney</tissue>
    </source>
</reference>
<feature type="non-terminal residue" evidence="2">
    <location>
        <position position="1"/>
    </location>
</feature>
<evidence type="ECO:0000313" key="3">
    <source>
        <dbReference type="Proteomes" id="UP000525565"/>
    </source>
</evidence>
<accession>A0A7K7LCW6</accession>
<organism evidence="2 3">
    <name type="scientific">Asarcornis scutulata</name>
    <dbReference type="NCBI Taxonomy" id="75869"/>
    <lineage>
        <taxon>Eukaryota</taxon>
        <taxon>Metazoa</taxon>
        <taxon>Chordata</taxon>
        <taxon>Craniata</taxon>
        <taxon>Vertebrata</taxon>
        <taxon>Euteleostomi</taxon>
        <taxon>Archelosauria</taxon>
        <taxon>Archosauria</taxon>
        <taxon>Dinosauria</taxon>
        <taxon>Saurischia</taxon>
        <taxon>Theropoda</taxon>
        <taxon>Coelurosauria</taxon>
        <taxon>Aves</taxon>
        <taxon>Neognathae</taxon>
        <taxon>Galloanserae</taxon>
        <taxon>Anseriformes</taxon>
        <taxon>Anatidae</taxon>
        <taxon>Anatinae</taxon>
        <taxon>Asarcornis</taxon>
    </lineage>
</organism>
<feature type="non-terminal residue" evidence="2">
    <location>
        <position position="144"/>
    </location>
</feature>
<feature type="compositionally biased region" description="Basic and acidic residues" evidence="1">
    <location>
        <begin position="109"/>
        <end position="119"/>
    </location>
</feature>
<feature type="region of interest" description="Disordered" evidence="1">
    <location>
        <begin position="80"/>
        <end position="144"/>
    </location>
</feature>
<proteinExistence type="predicted"/>